<dbReference type="PANTHER" id="PTHR48051:SF46">
    <property type="entry name" value="LEUCINE RICH REPEAT-CONTAINING DOMAIN PROTEIN"/>
    <property type="match status" value="1"/>
</dbReference>
<feature type="domain" description="Disease resistance R13L4/SHOC-2-like LRR" evidence="4">
    <location>
        <begin position="166"/>
        <end position="243"/>
    </location>
</feature>
<evidence type="ECO:0000313" key="6">
    <source>
        <dbReference type="Proteomes" id="UP001187682"/>
    </source>
</evidence>
<feature type="region of interest" description="Disordered" evidence="3">
    <location>
        <begin position="297"/>
        <end position="417"/>
    </location>
</feature>
<dbReference type="Pfam" id="PF23598">
    <property type="entry name" value="LRR_14"/>
    <property type="match status" value="1"/>
</dbReference>
<evidence type="ECO:0000256" key="1">
    <source>
        <dbReference type="ARBA" id="ARBA00022614"/>
    </source>
</evidence>
<dbReference type="EMBL" id="ONZQ02000009">
    <property type="protein sequence ID" value="SPO03969.1"/>
    <property type="molecule type" value="Genomic_DNA"/>
</dbReference>
<comment type="caution">
    <text evidence="5">The sequence shown here is derived from an EMBL/GenBank/DDBJ whole genome shotgun (WGS) entry which is preliminary data.</text>
</comment>
<evidence type="ECO:0000259" key="4">
    <source>
        <dbReference type="Pfam" id="PF23598"/>
    </source>
</evidence>
<feature type="region of interest" description="Disordered" evidence="3">
    <location>
        <begin position="1"/>
        <end position="42"/>
    </location>
</feature>
<reference evidence="5" key="1">
    <citation type="submission" date="2018-03" db="EMBL/GenBank/DDBJ databases">
        <authorList>
            <person name="Guldener U."/>
        </authorList>
    </citation>
    <scope>NUCLEOTIDE SEQUENCE</scope>
</reference>
<dbReference type="PROSITE" id="PS51450">
    <property type="entry name" value="LRR"/>
    <property type="match status" value="1"/>
</dbReference>
<dbReference type="Proteomes" id="UP001187682">
    <property type="component" value="Unassembled WGS sequence"/>
</dbReference>
<evidence type="ECO:0000313" key="5">
    <source>
        <dbReference type="EMBL" id="SPO03969.1"/>
    </source>
</evidence>
<dbReference type="InterPro" id="IPR001611">
    <property type="entry name" value="Leu-rich_rpt"/>
</dbReference>
<dbReference type="InterPro" id="IPR019487">
    <property type="entry name" value="RAM_signalling_pathway_SOG2"/>
</dbReference>
<dbReference type="SMART" id="SM00369">
    <property type="entry name" value="LRR_TYP"/>
    <property type="match status" value="5"/>
</dbReference>
<feature type="compositionally biased region" description="Polar residues" evidence="3">
    <location>
        <begin position="358"/>
        <end position="367"/>
    </location>
</feature>
<dbReference type="InterPro" id="IPR050216">
    <property type="entry name" value="LRR_domain-containing"/>
</dbReference>
<evidence type="ECO:0000256" key="2">
    <source>
        <dbReference type="ARBA" id="ARBA00022737"/>
    </source>
</evidence>
<feature type="region of interest" description="Disordered" evidence="3">
    <location>
        <begin position="631"/>
        <end position="663"/>
    </location>
</feature>
<proteinExistence type="predicted"/>
<dbReference type="InterPro" id="IPR055414">
    <property type="entry name" value="LRR_R13L4/SHOC2-like"/>
</dbReference>
<feature type="region of interest" description="Disordered" evidence="3">
    <location>
        <begin position="432"/>
        <end position="456"/>
    </location>
</feature>
<dbReference type="Pfam" id="PF10428">
    <property type="entry name" value="SOG2"/>
    <property type="match status" value="2"/>
</dbReference>
<gene>
    <name evidence="5" type="ORF">DNG_06652</name>
</gene>
<sequence length="995" mass="107842">MDRPSGPLGAATQSTGRGIPETPPQTVVPMRRPVGTPPNALPLATLAGPVPPVPPIPDLRAVPSSSALAAAAPIVPTAPAPPARVVSLFTDALRNALQENEAQAQHAEGGPASNTELKPGVTIDLSREGIRELPEEVVDVIKHELERLALSHNLLTTFPARFAECTSLRYLNVRNNRIEEFPLALCDLKSLEILDLGRNRIHVLPPQIVKLASLKVLSIRKNPIRELPLCLADMASLRVLKLKDNNITFPPPEVLQAPITSPPNENILPGSDVVEMAVTAHIKDYLRRVALNGRGEVDAAGGGDESSEGTETPRWFPIKRVASGRFPIKVTSSDGTDKRSPATMRPPPIPTRSHYRGLSQQSATIRRTNVMPLTIGSINERGRSNSETGMQQIRPDRPESRNRRRAAGSKKSSDLATLEEQAANRLSHYRGLSHGSAMQGPPVAQSPASPPEPYTQRPIYVRRLSILPERMRESKVFDPIMEAAKGILYSVFQIHPMIQMLMSLTNDGSRKRSSLEIVFYNTNSHVQSLEQAIQKHDSPGSEDEYSLYHDSENVHRACQTLVSAYTHVCTLLASNIDTFVDNGDPRYIRTLLVLLYNSIMELRATMSSMVPENRGFKQSATRAAMGVGDTIRPHSRESSVTPTADRYGAGPRTRNGGYTPGLSNLRVATDVAMPSYTNGVARPPPLGSATPRSGESFVSVGSASLARGLPDFTDEDRQFEEVFLSLQRSTELVMRALPGFIGQLTAGLRSVMGQRDRPVPDEIIKAWKLTISRATTAVHQTETLKARMSLIKLKEPGVRTQAAFWNVCNNFFHAWGTFGETMKEAMMKYKIPIPPDARLRFRPIHQAMKETRDAVLKSPWAYFLQNLNGGGGGGILSPLSAQEGQMQVPVTPQSAALGPAVQATVPSTPQSASFSGAFSGNVFERADALMSYGGLSMGHLGHGHGHGHGGMGSRAGTMSGNSSLSSTLSSMQDPMTPATIISPGSSVRLNGRMAF</sequence>
<accession>A0AAE8N206</accession>
<protein>
    <submittedName>
        <fullName evidence="5">Related to adenylate cyclases</fullName>
    </submittedName>
</protein>
<dbReference type="InterPro" id="IPR003591">
    <property type="entry name" value="Leu-rich_rpt_typical-subtyp"/>
</dbReference>
<evidence type="ECO:0000256" key="3">
    <source>
        <dbReference type="SAM" id="MobiDB-lite"/>
    </source>
</evidence>
<dbReference type="AlphaFoldDB" id="A0AAE8N206"/>
<dbReference type="PANTHER" id="PTHR48051">
    <property type="match status" value="1"/>
</dbReference>
<feature type="region of interest" description="Disordered" evidence="3">
    <location>
        <begin position="943"/>
        <end position="984"/>
    </location>
</feature>
<organism evidence="5 6">
    <name type="scientific">Cephalotrichum gorgonifer</name>
    <dbReference type="NCBI Taxonomy" id="2041049"/>
    <lineage>
        <taxon>Eukaryota</taxon>
        <taxon>Fungi</taxon>
        <taxon>Dikarya</taxon>
        <taxon>Ascomycota</taxon>
        <taxon>Pezizomycotina</taxon>
        <taxon>Sordariomycetes</taxon>
        <taxon>Hypocreomycetidae</taxon>
        <taxon>Microascales</taxon>
        <taxon>Microascaceae</taxon>
        <taxon>Cephalotrichum</taxon>
    </lineage>
</organism>
<feature type="compositionally biased region" description="Low complexity" evidence="3">
    <location>
        <begin position="956"/>
        <end position="971"/>
    </location>
</feature>
<name>A0AAE8N206_9PEZI</name>
<keyword evidence="2" id="KW-0677">Repeat</keyword>
<dbReference type="GO" id="GO:0005737">
    <property type="term" value="C:cytoplasm"/>
    <property type="evidence" value="ECO:0007669"/>
    <property type="project" value="TreeGrafter"/>
</dbReference>
<dbReference type="InterPro" id="IPR032675">
    <property type="entry name" value="LRR_dom_sf"/>
</dbReference>
<dbReference type="SUPFAM" id="SSF52075">
    <property type="entry name" value="Outer arm dynein light chain 1"/>
    <property type="match status" value="1"/>
</dbReference>
<keyword evidence="6" id="KW-1185">Reference proteome</keyword>
<keyword evidence="1" id="KW-0433">Leucine-rich repeat</keyword>
<dbReference type="Gene3D" id="3.80.10.10">
    <property type="entry name" value="Ribonuclease Inhibitor"/>
    <property type="match status" value="1"/>
</dbReference>